<name>D2V0F6_NAEGR</name>
<dbReference type="VEuPathDB" id="AmoebaDB:NAEGRDRAFT_62278"/>
<dbReference type="KEGG" id="ngr:NAEGRDRAFT_62278"/>
<dbReference type="InterPro" id="IPR017920">
    <property type="entry name" value="COMM"/>
</dbReference>
<dbReference type="AlphaFoldDB" id="D2V0F6"/>
<dbReference type="RefSeq" id="XP_002682454.1">
    <property type="nucleotide sequence ID" value="XM_002682408.1"/>
</dbReference>
<evidence type="ECO:0000313" key="5">
    <source>
        <dbReference type="EMBL" id="EFC49710.1"/>
    </source>
</evidence>
<dbReference type="GO" id="GO:0031398">
    <property type="term" value="P:positive regulation of protein ubiquitination"/>
    <property type="evidence" value="ECO:0007669"/>
    <property type="project" value="TreeGrafter"/>
</dbReference>
<gene>
    <name evidence="5" type="primary">AM62</name>
    <name evidence="5" type="ORF">NAEGRDRAFT_62278</name>
</gene>
<reference evidence="5 6" key="1">
    <citation type="journal article" date="2010" name="Cell">
        <title>The genome of Naegleria gruberi illuminates early eukaryotic versatility.</title>
        <authorList>
            <person name="Fritz-Laylin L.K."/>
            <person name="Prochnik S.E."/>
            <person name="Ginger M.L."/>
            <person name="Dacks J.B."/>
            <person name="Carpenter M.L."/>
            <person name="Field M.C."/>
            <person name="Kuo A."/>
            <person name="Paredez A."/>
            <person name="Chapman J."/>
            <person name="Pham J."/>
            <person name="Shu S."/>
            <person name="Neupane R."/>
            <person name="Cipriano M."/>
            <person name="Mancuso J."/>
            <person name="Tu H."/>
            <person name="Salamov A."/>
            <person name="Lindquist E."/>
            <person name="Shapiro H."/>
            <person name="Lucas S."/>
            <person name="Grigoriev I.V."/>
            <person name="Cande W.Z."/>
            <person name="Fulton C."/>
            <person name="Rokhsar D.S."/>
            <person name="Dawson S.C."/>
        </authorList>
    </citation>
    <scope>NUCLEOTIDE SEQUENCE [LARGE SCALE GENOMIC DNA]</scope>
    <source>
        <strain evidence="5 6">NEG-M</strain>
    </source>
</reference>
<feature type="region of interest" description="Disordered" evidence="3">
    <location>
        <begin position="1"/>
        <end position="20"/>
    </location>
</feature>
<dbReference type="PANTHER" id="PTHR21199">
    <property type="entry name" value="COMM DOMAIN-CONTAINING PROTEIN 1"/>
    <property type="match status" value="1"/>
</dbReference>
<dbReference type="GO" id="GO:1902306">
    <property type="term" value="P:negative regulation of sodium ion transmembrane transport"/>
    <property type="evidence" value="ECO:0007669"/>
    <property type="project" value="TreeGrafter"/>
</dbReference>
<dbReference type="InterPro" id="IPR037351">
    <property type="entry name" value="Murr1"/>
</dbReference>
<dbReference type="EMBL" id="GG738847">
    <property type="protein sequence ID" value="EFC49710.1"/>
    <property type="molecule type" value="Genomic_DNA"/>
</dbReference>
<organism evidence="6">
    <name type="scientific">Naegleria gruberi</name>
    <name type="common">Amoeba</name>
    <dbReference type="NCBI Taxonomy" id="5762"/>
    <lineage>
        <taxon>Eukaryota</taxon>
        <taxon>Discoba</taxon>
        <taxon>Heterolobosea</taxon>
        <taxon>Tetramitia</taxon>
        <taxon>Eutetramitia</taxon>
        <taxon>Vahlkampfiidae</taxon>
        <taxon>Naegleria</taxon>
    </lineage>
</organism>
<protein>
    <recommendedName>
        <fullName evidence="1">COMM domain-containing protein 1</fullName>
    </recommendedName>
</protein>
<comment type="similarity">
    <text evidence="2">Belongs to the COMM domain-containing protein 1 family.</text>
</comment>
<keyword evidence="6" id="KW-1185">Reference proteome</keyword>
<sequence>MFSEQTGEQTDEAHTVNTPSENTAFTIDGKYLLALLKGLHQIMYEKDSDITESAVYQQVFGNEILTEEQSQFAKKCKQIIKLAGFKNWNSDALKEYLTNDEEAKSFISTPELVQSFVKFWSLNSLQIHQKLISDSKEEFGNTMIDMKWRIDQKTNINKLSEINESVAVVQISTRSDVNSTLLFEMDKDTVKSVMEQFKVIQSRIDQLS</sequence>
<dbReference type="OMA" id="DMKWRID"/>
<evidence type="ECO:0000313" key="6">
    <source>
        <dbReference type="Proteomes" id="UP000006671"/>
    </source>
</evidence>
<dbReference type="PANTHER" id="PTHR21199:SF1">
    <property type="entry name" value="COMM DOMAIN-CONTAINING PROTEIN 1"/>
    <property type="match status" value="1"/>
</dbReference>
<dbReference type="GO" id="GO:0005768">
    <property type="term" value="C:endosome"/>
    <property type="evidence" value="ECO:0007669"/>
    <property type="project" value="TreeGrafter"/>
</dbReference>
<dbReference type="InterPro" id="IPR033776">
    <property type="entry name" value="COMMD1_N"/>
</dbReference>
<dbReference type="GO" id="GO:0032434">
    <property type="term" value="P:regulation of proteasomal ubiquitin-dependent protein catabolic process"/>
    <property type="evidence" value="ECO:0007669"/>
    <property type="project" value="TreeGrafter"/>
</dbReference>
<evidence type="ECO:0000256" key="1">
    <source>
        <dbReference type="ARBA" id="ARBA00016551"/>
    </source>
</evidence>
<dbReference type="GO" id="GO:2000009">
    <property type="term" value="P:negative regulation of protein localization to cell surface"/>
    <property type="evidence" value="ECO:0007669"/>
    <property type="project" value="TreeGrafter"/>
</dbReference>
<dbReference type="GeneID" id="8862779"/>
<evidence type="ECO:0000256" key="2">
    <source>
        <dbReference type="ARBA" id="ARBA00093455"/>
    </source>
</evidence>
<dbReference type="Pfam" id="PF07258">
    <property type="entry name" value="COMM_domain"/>
    <property type="match status" value="1"/>
</dbReference>
<evidence type="ECO:0000256" key="3">
    <source>
        <dbReference type="SAM" id="MobiDB-lite"/>
    </source>
</evidence>
<evidence type="ECO:0000259" key="4">
    <source>
        <dbReference type="PROSITE" id="PS51269"/>
    </source>
</evidence>
<dbReference type="STRING" id="5762.D2V0F6"/>
<feature type="domain" description="COMM" evidence="4">
    <location>
        <begin position="142"/>
        <end position="208"/>
    </location>
</feature>
<dbReference type="Pfam" id="PF17221">
    <property type="entry name" value="COMMD1_N"/>
    <property type="match status" value="1"/>
</dbReference>
<dbReference type="InParanoid" id="D2V0F6"/>
<dbReference type="GO" id="GO:0055070">
    <property type="term" value="P:copper ion homeostasis"/>
    <property type="evidence" value="ECO:0007669"/>
    <property type="project" value="InterPro"/>
</dbReference>
<dbReference type="Proteomes" id="UP000006671">
    <property type="component" value="Unassembled WGS sequence"/>
</dbReference>
<dbReference type="PROSITE" id="PS51269">
    <property type="entry name" value="COMM"/>
    <property type="match status" value="1"/>
</dbReference>
<dbReference type="OrthoDB" id="10251426at2759"/>
<proteinExistence type="inferred from homology"/>
<accession>D2V0F6</accession>